<dbReference type="GO" id="GO:0022857">
    <property type="term" value="F:transmembrane transporter activity"/>
    <property type="evidence" value="ECO:0007669"/>
    <property type="project" value="InterPro"/>
</dbReference>
<dbReference type="PANTHER" id="PTHR23501:SF197">
    <property type="entry name" value="COMD"/>
    <property type="match status" value="1"/>
</dbReference>
<feature type="transmembrane region" description="Helical" evidence="5">
    <location>
        <begin position="38"/>
        <end position="60"/>
    </location>
</feature>
<evidence type="ECO:0000256" key="1">
    <source>
        <dbReference type="ARBA" id="ARBA00004141"/>
    </source>
</evidence>
<evidence type="ECO:0000313" key="8">
    <source>
        <dbReference type="EMBL" id="CAB5061388.1"/>
    </source>
</evidence>
<evidence type="ECO:0000259" key="6">
    <source>
        <dbReference type="PROSITE" id="PS50850"/>
    </source>
</evidence>
<dbReference type="Gene3D" id="1.20.1720.10">
    <property type="entry name" value="Multidrug resistance protein D"/>
    <property type="match status" value="1"/>
</dbReference>
<keyword evidence="3 5" id="KW-1133">Transmembrane helix</keyword>
<dbReference type="EMBL" id="CAFBQU010000006">
    <property type="protein sequence ID" value="CAB5061388.1"/>
    <property type="molecule type" value="Genomic_DNA"/>
</dbReference>
<dbReference type="Pfam" id="PF07690">
    <property type="entry name" value="MFS_1"/>
    <property type="match status" value="1"/>
</dbReference>
<feature type="transmembrane region" description="Helical" evidence="5">
    <location>
        <begin position="361"/>
        <end position="380"/>
    </location>
</feature>
<dbReference type="Gene3D" id="1.20.1250.20">
    <property type="entry name" value="MFS general substrate transporter like domains"/>
    <property type="match status" value="1"/>
</dbReference>
<dbReference type="SUPFAM" id="SSF103473">
    <property type="entry name" value="MFS general substrate transporter"/>
    <property type="match status" value="1"/>
</dbReference>
<feature type="transmembrane region" description="Helical" evidence="5">
    <location>
        <begin position="12"/>
        <end position="31"/>
    </location>
</feature>
<dbReference type="PANTHER" id="PTHR23501">
    <property type="entry name" value="MAJOR FACILITATOR SUPERFAMILY"/>
    <property type="match status" value="1"/>
</dbReference>
<dbReference type="EMBL" id="CAFBPN010000030">
    <property type="protein sequence ID" value="CAB5018571.1"/>
    <property type="molecule type" value="Genomic_DNA"/>
</dbReference>
<reference evidence="7" key="1">
    <citation type="submission" date="2020-05" db="EMBL/GenBank/DDBJ databases">
        <authorList>
            <person name="Chiriac C."/>
            <person name="Salcher M."/>
            <person name="Ghai R."/>
            <person name="Kavagutti S V."/>
        </authorList>
    </citation>
    <scope>NUCLEOTIDE SEQUENCE</scope>
</reference>
<feature type="transmembrane region" description="Helical" evidence="5">
    <location>
        <begin position="235"/>
        <end position="254"/>
    </location>
</feature>
<dbReference type="PRINTS" id="PR01036">
    <property type="entry name" value="TCRTETB"/>
</dbReference>
<feature type="transmembrane region" description="Helical" evidence="5">
    <location>
        <begin position="205"/>
        <end position="223"/>
    </location>
</feature>
<accession>A0A6J7QNI2</accession>
<dbReference type="GO" id="GO:0005886">
    <property type="term" value="C:plasma membrane"/>
    <property type="evidence" value="ECO:0007669"/>
    <property type="project" value="TreeGrafter"/>
</dbReference>
<feature type="transmembrane region" description="Helical" evidence="5">
    <location>
        <begin position="66"/>
        <end position="88"/>
    </location>
</feature>
<dbReference type="PROSITE" id="PS50850">
    <property type="entry name" value="MFS"/>
    <property type="match status" value="1"/>
</dbReference>
<dbReference type="AlphaFoldDB" id="A0A6J7QNI2"/>
<evidence type="ECO:0000256" key="3">
    <source>
        <dbReference type="ARBA" id="ARBA00022989"/>
    </source>
</evidence>
<protein>
    <submittedName>
        <fullName evidence="7">Unannotated protein</fullName>
    </submittedName>
</protein>
<proteinExistence type="predicted"/>
<keyword evidence="4 5" id="KW-0472">Membrane</keyword>
<comment type="subcellular location">
    <subcellularLocation>
        <location evidence="1">Membrane</location>
        <topology evidence="1">Multi-pass membrane protein</topology>
    </subcellularLocation>
</comment>
<evidence type="ECO:0000313" key="7">
    <source>
        <dbReference type="EMBL" id="CAB5018571.1"/>
    </source>
</evidence>
<feature type="transmembrane region" description="Helical" evidence="5">
    <location>
        <begin position="260"/>
        <end position="284"/>
    </location>
</feature>
<feature type="transmembrane region" description="Helical" evidence="5">
    <location>
        <begin position="170"/>
        <end position="193"/>
    </location>
</feature>
<evidence type="ECO:0000256" key="4">
    <source>
        <dbReference type="ARBA" id="ARBA00023136"/>
    </source>
</evidence>
<gene>
    <name evidence="7" type="ORF">UFOPK4098_00720</name>
    <name evidence="8" type="ORF">UFOPK4347_00375</name>
</gene>
<dbReference type="InterPro" id="IPR011701">
    <property type="entry name" value="MFS"/>
</dbReference>
<dbReference type="InterPro" id="IPR020846">
    <property type="entry name" value="MFS_dom"/>
</dbReference>
<evidence type="ECO:0000256" key="5">
    <source>
        <dbReference type="SAM" id="Phobius"/>
    </source>
</evidence>
<evidence type="ECO:0000256" key="2">
    <source>
        <dbReference type="ARBA" id="ARBA00022692"/>
    </source>
</evidence>
<feature type="transmembrane region" description="Helical" evidence="5">
    <location>
        <begin position="296"/>
        <end position="320"/>
    </location>
</feature>
<organism evidence="7">
    <name type="scientific">freshwater metagenome</name>
    <dbReference type="NCBI Taxonomy" id="449393"/>
    <lineage>
        <taxon>unclassified sequences</taxon>
        <taxon>metagenomes</taxon>
        <taxon>ecological metagenomes</taxon>
    </lineage>
</organism>
<keyword evidence="2 5" id="KW-0812">Transmembrane</keyword>
<feature type="transmembrane region" description="Helical" evidence="5">
    <location>
        <begin position="100"/>
        <end position="120"/>
    </location>
</feature>
<sequence>MLSLIISRGVQGIGGGGLMAIAFVIIGDVVPPRERGRYVGLITSVFAVGSVVGPLMGGFFVEQLSWRWIFFINIPIGLVALIITSRALRMPVLRLDRKVDYLGAALLTGSVTCLILFLSWSSKEYGWGSAISVVLAIAAALQAVGFVQWEKRASEPIMPLHLFRIDVLRVTIPLVTFAGVIIYGANAFIPLYLQAITGFSPTNSGLLLVPIMVGVTLMSVSTGRRMAVTGKYKHWPIFGAASLSIGMVLLSQMSRSGLGLTSALIGMFCVGVGIGSIMPTATLATQNAVEWSDLGVASSVITFFRTLGGVVGLAAFGSLLNSHVAGKIDEKYLQAPRQIKNLEEPLRSDVLRVLGDGITSLYAVAIPIAIVVLIIAIRLPERPLRKTSGMQESNAAE</sequence>
<dbReference type="InterPro" id="IPR036259">
    <property type="entry name" value="MFS_trans_sf"/>
</dbReference>
<feature type="domain" description="Major facilitator superfamily (MFS) profile" evidence="6">
    <location>
        <begin position="1"/>
        <end position="383"/>
    </location>
</feature>
<feature type="transmembrane region" description="Helical" evidence="5">
    <location>
        <begin position="126"/>
        <end position="149"/>
    </location>
</feature>
<name>A0A6J7QNI2_9ZZZZ</name>